<evidence type="ECO:0000256" key="6">
    <source>
        <dbReference type="ARBA" id="ARBA00023040"/>
    </source>
</evidence>
<dbReference type="PRINTS" id="PR00237">
    <property type="entry name" value="GPCRRHODOPSN"/>
</dbReference>
<evidence type="ECO:0000256" key="7">
    <source>
        <dbReference type="ARBA" id="ARBA00023136"/>
    </source>
</evidence>
<dbReference type="EMBL" id="JAGXEW010000056">
    <property type="protein sequence ID" value="KAK1150779.1"/>
    <property type="molecule type" value="Genomic_DNA"/>
</dbReference>
<dbReference type="PRINTS" id="PR01157">
    <property type="entry name" value="P2YPURNOCPTR"/>
</dbReference>
<evidence type="ECO:0000256" key="13">
    <source>
        <dbReference type="SAM" id="Phobius"/>
    </source>
</evidence>
<keyword evidence="8" id="KW-1015">Disulfide bond</keyword>
<evidence type="ECO:0000256" key="5">
    <source>
        <dbReference type="ARBA" id="ARBA00022989"/>
    </source>
</evidence>
<dbReference type="PROSITE" id="PS50262">
    <property type="entry name" value="G_PROTEIN_RECEP_F1_2"/>
    <property type="match status" value="1"/>
</dbReference>
<dbReference type="PANTHER" id="PTHR24234">
    <property type="entry name" value="LYSOPHOSPHATIDIC ACID RECEPTOR 5/SPHINGOSYLPHOSPHORYLCHOLINE RECEPTOR"/>
    <property type="match status" value="1"/>
</dbReference>
<dbReference type="PROSITE" id="PS00237">
    <property type="entry name" value="G_PROTEIN_RECEP_F1_1"/>
    <property type="match status" value="1"/>
</dbReference>
<evidence type="ECO:0000256" key="4">
    <source>
        <dbReference type="ARBA" id="ARBA00022692"/>
    </source>
</evidence>
<comment type="similarity">
    <text evidence="2 12">Belongs to the G-protein coupled receptor 1 family.</text>
</comment>
<feature type="transmembrane region" description="Helical" evidence="13">
    <location>
        <begin position="295"/>
        <end position="318"/>
    </location>
</feature>
<keyword evidence="7 13" id="KW-0472">Membrane</keyword>
<feature type="transmembrane region" description="Helical" evidence="13">
    <location>
        <begin position="212"/>
        <end position="232"/>
    </location>
</feature>
<feature type="transmembrane region" description="Helical" evidence="13">
    <location>
        <begin position="52"/>
        <end position="72"/>
    </location>
</feature>
<keyword evidence="10" id="KW-0325">Glycoprotein</keyword>
<dbReference type="Pfam" id="PF00001">
    <property type="entry name" value="7tm_1"/>
    <property type="match status" value="1"/>
</dbReference>
<dbReference type="InterPro" id="IPR000276">
    <property type="entry name" value="GPCR_Rhodpsn"/>
</dbReference>
<protein>
    <submittedName>
        <fullName evidence="15">G-protein coupled receptor 4-like isoform X1</fullName>
    </submittedName>
</protein>
<evidence type="ECO:0000256" key="3">
    <source>
        <dbReference type="ARBA" id="ARBA00022475"/>
    </source>
</evidence>
<feature type="transmembrane region" description="Helical" evidence="13">
    <location>
        <begin position="130"/>
        <end position="150"/>
    </location>
</feature>
<dbReference type="AlphaFoldDB" id="A0AAD8CG69"/>
<keyword evidence="16" id="KW-1185">Reference proteome</keyword>
<dbReference type="SUPFAM" id="SSF81321">
    <property type="entry name" value="Family A G protein-coupled receptor-like"/>
    <property type="match status" value="1"/>
</dbReference>
<evidence type="ECO:0000256" key="2">
    <source>
        <dbReference type="ARBA" id="ARBA00010663"/>
    </source>
</evidence>
<accession>A0AAD8CG69</accession>
<keyword evidence="5 13" id="KW-1133">Transmembrane helix</keyword>
<dbReference type="PANTHER" id="PTHR24234:SF10">
    <property type="entry name" value="G-PROTEIN COUPLED RECEPTOR 4"/>
    <property type="match status" value="1"/>
</dbReference>
<proteinExistence type="inferred from homology"/>
<comment type="subcellular location">
    <subcellularLocation>
        <location evidence="1">Cell membrane</location>
        <topology evidence="1">Multi-pass membrane protein</topology>
    </subcellularLocation>
</comment>
<evidence type="ECO:0000313" key="16">
    <source>
        <dbReference type="Proteomes" id="UP001230051"/>
    </source>
</evidence>
<feature type="transmembrane region" description="Helical" evidence="13">
    <location>
        <begin position="162"/>
        <end position="183"/>
    </location>
</feature>
<name>A0AAD8CG69_ACIOX</name>
<evidence type="ECO:0000256" key="9">
    <source>
        <dbReference type="ARBA" id="ARBA00023170"/>
    </source>
</evidence>
<organism evidence="15 16">
    <name type="scientific">Acipenser oxyrinchus oxyrinchus</name>
    <dbReference type="NCBI Taxonomy" id="40147"/>
    <lineage>
        <taxon>Eukaryota</taxon>
        <taxon>Metazoa</taxon>
        <taxon>Chordata</taxon>
        <taxon>Craniata</taxon>
        <taxon>Vertebrata</taxon>
        <taxon>Euteleostomi</taxon>
        <taxon>Actinopterygii</taxon>
        <taxon>Chondrostei</taxon>
        <taxon>Acipenseriformes</taxon>
        <taxon>Acipenseridae</taxon>
        <taxon>Acipenser</taxon>
    </lineage>
</organism>
<gene>
    <name evidence="15" type="primary">GPR4</name>
    <name evidence="15" type="ORF">AOXY_G33526</name>
</gene>
<dbReference type="InterPro" id="IPR017452">
    <property type="entry name" value="GPCR_Rhodpsn_7TM"/>
</dbReference>
<evidence type="ECO:0000256" key="12">
    <source>
        <dbReference type="RuleBase" id="RU000688"/>
    </source>
</evidence>
<feature type="transmembrane region" description="Helical" evidence="13">
    <location>
        <begin position="253"/>
        <end position="275"/>
    </location>
</feature>
<dbReference type="FunFam" id="1.20.1070.10:FF:000065">
    <property type="entry name" value="G-protein coupled receptor 4"/>
    <property type="match status" value="1"/>
</dbReference>
<keyword evidence="11 12" id="KW-0807">Transducer</keyword>
<feature type="domain" description="G-protein coupled receptors family 1 profile" evidence="14">
    <location>
        <begin position="63"/>
        <end position="315"/>
    </location>
</feature>
<reference evidence="15" key="1">
    <citation type="submission" date="2022-02" db="EMBL/GenBank/DDBJ databases">
        <title>Atlantic sturgeon de novo genome assembly.</title>
        <authorList>
            <person name="Stock M."/>
            <person name="Klopp C."/>
            <person name="Guiguen Y."/>
            <person name="Cabau C."/>
            <person name="Parinello H."/>
            <person name="Santidrian Yebra-Pimentel E."/>
            <person name="Kuhl H."/>
            <person name="Dirks R.P."/>
            <person name="Guessner J."/>
            <person name="Wuertz S."/>
            <person name="Du K."/>
            <person name="Schartl M."/>
        </authorList>
    </citation>
    <scope>NUCLEOTIDE SEQUENCE</scope>
    <source>
        <strain evidence="15">STURGEONOMICS-FGT-2020</strain>
        <tissue evidence="15">Whole blood</tissue>
    </source>
</reference>
<keyword evidence="4 12" id="KW-0812">Transmembrane</keyword>
<evidence type="ECO:0000256" key="10">
    <source>
        <dbReference type="ARBA" id="ARBA00023180"/>
    </source>
</evidence>
<evidence type="ECO:0000256" key="1">
    <source>
        <dbReference type="ARBA" id="ARBA00004651"/>
    </source>
</evidence>
<evidence type="ECO:0000313" key="15">
    <source>
        <dbReference type="EMBL" id="KAK1150779.1"/>
    </source>
</evidence>
<evidence type="ECO:0000256" key="8">
    <source>
        <dbReference type="ARBA" id="ARBA00023157"/>
    </source>
</evidence>
<dbReference type="GO" id="GO:0005886">
    <property type="term" value="C:plasma membrane"/>
    <property type="evidence" value="ECO:0007669"/>
    <property type="project" value="UniProtKB-SubCell"/>
</dbReference>
<evidence type="ECO:0000259" key="14">
    <source>
        <dbReference type="PROSITE" id="PS50262"/>
    </source>
</evidence>
<dbReference type="GO" id="GO:0004930">
    <property type="term" value="F:G protein-coupled receptor activity"/>
    <property type="evidence" value="ECO:0007669"/>
    <property type="project" value="UniProtKB-KW"/>
</dbReference>
<comment type="caution">
    <text evidence="15">The sequence shown here is derived from an EMBL/GenBank/DDBJ whole genome shotgun (WGS) entry which is preliminary data.</text>
</comment>
<evidence type="ECO:0000256" key="11">
    <source>
        <dbReference type="ARBA" id="ARBA00023224"/>
    </source>
</evidence>
<keyword evidence="9 12" id="KW-0675">Receptor</keyword>
<sequence>MIENSEPHNHITNAHNRDTMADSINSNNSALQCNFENCSNSNEYETYLFPTFYGIIFSVGLVGNLISLGVIVQLLRNRNVLGVYLLNLCFSDLVYISTLPVWAAYTHNPEGWTFGITACDFVGFFFSTNVYTTIVFLSCISTDRFLAVVYPLRSRGLRTMKVAILVCLVVWLIILGSHSVLLIHQELFVEAHGIKLCYEKYPTEPWLAQLNYFRVFVVFLIPLVLLLVSYSMTIKVIHRSYSLDVRRKRKITGLLLSMIVIFVVSYLPYHIILLVQSHLNYSEDCSCEVYYRVRTAYRIIFAFTSISSALDPILNIFVSNSVKQDILKDVVAVQHWAARLFTSDCLKPPRKNFLKTITARVSADNYLRNHSPMGLQGNGQISQDAPHLSSS</sequence>
<feature type="transmembrane region" description="Helical" evidence="13">
    <location>
        <begin position="84"/>
        <end position="105"/>
    </location>
</feature>
<dbReference type="Proteomes" id="UP001230051">
    <property type="component" value="Unassembled WGS sequence"/>
</dbReference>
<keyword evidence="6 12" id="KW-0297">G-protein coupled receptor</keyword>
<keyword evidence="3" id="KW-1003">Cell membrane</keyword>
<dbReference type="Gene3D" id="1.20.1070.10">
    <property type="entry name" value="Rhodopsin 7-helix transmembrane proteins"/>
    <property type="match status" value="1"/>
</dbReference>